<evidence type="ECO:0000256" key="2">
    <source>
        <dbReference type="ARBA" id="ARBA00022737"/>
    </source>
</evidence>
<keyword evidence="2" id="KW-0677">Repeat</keyword>
<keyword evidence="6" id="KW-1185">Reference proteome</keyword>
<dbReference type="InterPro" id="IPR018247">
    <property type="entry name" value="EF_Hand_1_Ca_BS"/>
</dbReference>
<dbReference type="EMBL" id="RBXP01000013">
    <property type="protein sequence ID" value="RKT59519.1"/>
    <property type="molecule type" value="Genomic_DNA"/>
</dbReference>
<feature type="domain" description="EF-hand" evidence="4">
    <location>
        <begin position="41"/>
        <end position="76"/>
    </location>
</feature>
<dbReference type="PROSITE" id="PS00018">
    <property type="entry name" value="EF_HAND_1"/>
    <property type="match status" value="1"/>
</dbReference>
<feature type="region of interest" description="Disordered" evidence="3">
    <location>
        <begin position="216"/>
        <end position="252"/>
    </location>
</feature>
<dbReference type="InterPro" id="IPR002048">
    <property type="entry name" value="EF_hand_dom"/>
</dbReference>
<proteinExistence type="predicted"/>
<feature type="domain" description="EF-hand" evidence="4">
    <location>
        <begin position="203"/>
        <end position="238"/>
    </location>
</feature>
<dbReference type="PANTHER" id="PTHR10827">
    <property type="entry name" value="RETICULOCALBIN"/>
    <property type="match status" value="1"/>
</dbReference>
<dbReference type="InterPro" id="IPR011992">
    <property type="entry name" value="EF-hand-dom_pair"/>
</dbReference>
<name>A0A495WDT9_9RHOO</name>
<sequence length="281" mass="29235">MISGLGSSSQMSQLFSRLDSKSQGYLEKSDLASAFGAISGGDDSAVDEVFAAFDTDSDGKVTESEFASTLSKLQEELDAQFGQMRMQGGMPPPPPAGDEGFTQEELAAQLEEIGDADSDRASLIADVVANFEATDADGDGKVSFQEAMAYKNGGTDDTTAQSEMAAMQGMPPPPPPAGDAGFTLDELESQLAEIGDSDSERAGLIADIVANFEAADSDGDGKVSFREARAYDESQQSSASAASAGTQAASSESQVMMKIMQLMQAYGQADERTSSLLSTLA</sequence>
<keyword evidence="1" id="KW-0479">Metal-binding</keyword>
<dbReference type="Gene3D" id="1.10.238.10">
    <property type="entry name" value="EF-hand"/>
    <property type="match status" value="2"/>
</dbReference>
<dbReference type="SUPFAM" id="SSF47473">
    <property type="entry name" value="EF-hand"/>
    <property type="match status" value="1"/>
</dbReference>
<comment type="caution">
    <text evidence="5">The sequence shown here is derived from an EMBL/GenBank/DDBJ whole genome shotgun (WGS) entry which is preliminary data.</text>
</comment>
<dbReference type="Pfam" id="PF13202">
    <property type="entry name" value="EF-hand_5"/>
    <property type="match status" value="2"/>
</dbReference>
<dbReference type="AlphaFoldDB" id="A0A495WDT9"/>
<organism evidence="5 6">
    <name type="scientific">Azonexus fungiphilus</name>
    <dbReference type="NCBI Taxonomy" id="146940"/>
    <lineage>
        <taxon>Bacteria</taxon>
        <taxon>Pseudomonadati</taxon>
        <taxon>Pseudomonadota</taxon>
        <taxon>Betaproteobacteria</taxon>
        <taxon>Rhodocyclales</taxon>
        <taxon>Azonexaceae</taxon>
        <taxon>Azonexus</taxon>
    </lineage>
</organism>
<dbReference type="GO" id="GO:0005509">
    <property type="term" value="F:calcium ion binding"/>
    <property type="evidence" value="ECO:0007669"/>
    <property type="project" value="InterPro"/>
</dbReference>
<dbReference type="PANTHER" id="PTHR10827:SF98">
    <property type="entry name" value="45 KDA CALCIUM-BINDING PROTEIN"/>
    <property type="match status" value="1"/>
</dbReference>
<dbReference type="PROSITE" id="PS50222">
    <property type="entry name" value="EF_HAND_2"/>
    <property type="match status" value="2"/>
</dbReference>
<accession>A0A495WDT9</accession>
<dbReference type="Pfam" id="PF13499">
    <property type="entry name" value="EF-hand_7"/>
    <property type="match status" value="1"/>
</dbReference>
<evidence type="ECO:0000313" key="6">
    <source>
        <dbReference type="Proteomes" id="UP000270626"/>
    </source>
</evidence>
<feature type="compositionally biased region" description="Low complexity" evidence="3">
    <location>
        <begin position="234"/>
        <end position="252"/>
    </location>
</feature>
<feature type="compositionally biased region" description="Basic and acidic residues" evidence="3">
    <location>
        <begin position="219"/>
        <end position="232"/>
    </location>
</feature>
<dbReference type="SMART" id="SM00054">
    <property type="entry name" value="EFh"/>
    <property type="match status" value="4"/>
</dbReference>
<gene>
    <name evidence="5" type="ORF">DFR40_1407</name>
</gene>
<evidence type="ECO:0000259" key="4">
    <source>
        <dbReference type="PROSITE" id="PS50222"/>
    </source>
</evidence>
<reference evidence="5 6" key="1">
    <citation type="submission" date="2018-10" db="EMBL/GenBank/DDBJ databases">
        <title>Genomic Encyclopedia of Type Strains, Phase IV (KMG-IV): sequencing the most valuable type-strain genomes for metagenomic binning, comparative biology and taxonomic classification.</title>
        <authorList>
            <person name="Goeker M."/>
        </authorList>
    </citation>
    <scope>NUCLEOTIDE SEQUENCE [LARGE SCALE GENOMIC DNA]</scope>
    <source>
        <strain evidence="5 6">DSM 23841</strain>
    </source>
</reference>
<dbReference type="Proteomes" id="UP000270626">
    <property type="component" value="Unassembled WGS sequence"/>
</dbReference>
<dbReference type="OrthoDB" id="8590058at2"/>
<evidence type="ECO:0000313" key="5">
    <source>
        <dbReference type="EMBL" id="RKT59519.1"/>
    </source>
</evidence>
<protein>
    <submittedName>
        <fullName evidence="5">EF hand domain-containing protein</fullName>
    </submittedName>
</protein>
<evidence type="ECO:0000256" key="3">
    <source>
        <dbReference type="SAM" id="MobiDB-lite"/>
    </source>
</evidence>
<evidence type="ECO:0000256" key="1">
    <source>
        <dbReference type="ARBA" id="ARBA00022723"/>
    </source>
</evidence>
<dbReference type="RefSeq" id="WP_121457753.1">
    <property type="nucleotide sequence ID" value="NZ_RBXP01000013.1"/>
</dbReference>